<dbReference type="PANTHER" id="PTHR46018:SF7">
    <property type="entry name" value="RIBONUCLEASE Z"/>
    <property type="match status" value="1"/>
</dbReference>
<accession>A0AA37TD68</accession>
<dbReference type="NCBIfam" id="NF002558">
    <property type="entry name" value="PRK02126.1"/>
    <property type="match status" value="1"/>
</dbReference>
<protein>
    <submittedName>
        <fullName evidence="2">Ribonuclease Z</fullName>
    </submittedName>
</protein>
<keyword evidence="3" id="KW-1185">Reference proteome</keyword>
<dbReference type="EMBL" id="BSPL01000010">
    <property type="protein sequence ID" value="GLS69049.1"/>
    <property type="molecule type" value="Genomic_DNA"/>
</dbReference>
<dbReference type="InterPro" id="IPR001279">
    <property type="entry name" value="Metallo-B-lactamas"/>
</dbReference>
<dbReference type="SUPFAM" id="SSF56281">
    <property type="entry name" value="Metallo-hydrolase/oxidoreductase"/>
    <property type="match status" value="1"/>
</dbReference>
<dbReference type="Pfam" id="PF12706">
    <property type="entry name" value="Lactamase_B_2"/>
    <property type="match status" value="1"/>
</dbReference>
<dbReference type="Gene3D" id="3.60.15.10">
    <property type="entry name" value="Ribonuclease Z/Hydroxyacylglutathione hydrolase-like"/>
    <property type="match status" value="1"/>
</dbReference>
<comment type="caution">
    <text evidence="2">The sequence shown here is derived from an EMBL/GenBank/DDBJ whole genome shotgun (WGS) entry which is preliminary data.</text>
</comment>
<dbReference type="GO" id="GO:0042781">
    <property type="term" value="F:3'-tRNA processing endoribonuclease activity"/>
    <property type="evidence" value="ECO:0007669"/>
    <property type="project" value="TreeGrafter"/>
</dbReference>
<proteinExistence type="predicted"/>
<evidence type="ECO:0000259" key="1">
    <source>
        <dbReference type="Pfam" id="PF12706"/>
    </source>
</evidence>
<reference evidence="3" key="1">
    <citation type="journal article" date="2019" name="Int. J. Syst. Evol. Microbiol.">
        <title>The Global Catalogue of Microorganisms (GCM) 10K type strain sequencing project: providing services to taxonomists for standard genome sequencing and annotation.</title>
        <authorList>
            <consortium name="The Broad Institute Genomics Platform"/>
            <consortium name="The Broad Institute Genome Sequencing Center for Infectious Disease"/>
            <person name="Wu L."/>
            <person name="Ma J."/>
        </authorList>
    </citation>
    <scope>NUCLEOTIDE SEQUENCE [LARGE SCALE GENOMIC DNA]</scope>
    <source>
        <strain evidence="3">NBRC 103632</strain>
    </source>
</reference>
<sequence>MTGVSHLVQARLVNDPFSDPGLYLDFRYARRALLFDLGDVAALSARELMRVSDVFVSHAHMDHFAGFDRLLRVCLHRPQPLRLVGPEGFIARVANRLHAYTWNLLGSHSPDFRIQVEEFVDGHLARGAAFRSREQFATRPMPPSEFGPGRVLAEEAFRIEAAELDHGIPSLAFALTEPVRVNVWQGALERLGLAPGPWLGAAKQAARRGLPPETPVPVGEDRTLPLGDLGAEVFRIGPGQKVAYITDTADTPENAARILTLAAGADELFIEAVFLEADRAAGTRTRHLTAARAGTLARAAGARRAVPFHHSARYIDRPDALADEFRAAFAGETGSVADIGRQTGPGEK</sequence>
<feature type="domain" description="Metallo-beta-lactamase" evidence="1">
    <location>
        <begin position="234"/>
        <end position="310"/>
    </location>
</feature>
<dbReference type="AlphaFoldDB" id="A0AA37TD68"/>
<organism evidence="2 3">
    <name type="scientific">Methylobacterium tardum</name>
    <dbReference type="NCBI Taxonomy" id="374432"/>
    <lineage>
        <taxon>Bacteria</taxon>
        <taxon>Pseudomonadati</taxon>
        <taxon>Pseudomonadota</taxon>
        <taxon>Alphaproteobacteria</taxon>
        <taxon>Hyphomicrobiales</taxon>
        <taxon>Methylobacteriaceae</taxon>
        <taxon>Methylobacterium</taxon>
    </lineage>
</organism>
<evidence type="ECO:0000313" key="2">
    <source>
        <dbReference type="EMBL" id="GLS69049.1"/>
    </source>
</evidence>
<name>A0AA37TD68_9HYPH</name>
<dbReference type="InterPro" id="IPR036866">
    <property type="entry name" value="RibonucZ/Hydroxyglut_hydro"/>
</dbReference>
<dbReference type="Proteomes" id="UP001157440">
    <property type="component" value="Unassembled WGS sequence"/>
</dbReference>
<gene>
    <name evidence="2" type="ORF">GCM10007890_10610</name>
</gene>
<evidence type="ECO:0000313" key="3">
    <source>
        <dbReference type="Proteomes" id="UP001157440"/>
    </source>
</evidence>
<dbReference type="PANTHER" id="PTHR46018">
    <property type="entry name" value="ZINC PHOSPHODIESTERASE ELAC PROTEIN 1"/>
    <property type="match status" value="1"/>
</dbReference>